<reference evidence="1 2" key="1">
    <citation type="submission" date="2020-07" db="EMBL/GenBank/DDBJ databases">
        <authorList>
            <person name="Li M."/>
        </authorList>
    </citation>
    <scope>NUCLEOTIDE SEQUENCE [LARGE SCALE GENOMIC DNA]</scope>
    <source>
        <strain evidence="1 2">DSM 23284</strain>
    </source>
</reference>
<accession>A0A838XPZ9</accession>
<gene>
    <name evidence="1" type="ORF">H1W37_05640</name>
</gene>
<dbReference type="AlphaFoldDB" id="A0A838XPZ9"/>
<dbReference type="EMBL" id="JACEON010000004">
    <property type="protein sequence ID" value="MBA4611121.1"/>
    <property type="molecule type" value="Genomic_DNA"/>
</dbReference>
<protein>
    <submittedName>
        <fullName evidence="1">DUF2336 domain-containing protein</fullName>
    </submittedName>
</protein>
<name>A0A838XPZ9_9HYPH</name>
<dbReference type="InterPro" id="IPR019285">
    <property type="entry name" value="DUF2336"/>
</dbReference>
<sequence>MKVSELSGLARDGSAQSTAVLVAALTDLFCQAKEEERERVSQLFGEVVVRVLGRLEVAAREILSKRICADAGAPKDLVCALAIDEELTVAAPVLEQSPILEDDDLAKIAGSISGGHLQALCRRSTLSREVTRVVALAGEQEVLHSLTRNHAAHLGPNSFDLLVARSRKDEELQIALSERADLPAAAAERLVPFLSRELAQRIKDLGDNEVLVKAIAERAAREVEIQLREFKGAKSKTEQLIDGALAGKVPIAQIVTAFAEKDRAFDLGQLLARKIGWPDNAVVSLVFREDDQPLMLLCRFAKVSNEAYEKVVRMRAKRMRLSSSASREALHRYNLLTEEAMRPALKALALKMKMPTPKV</sequence>
<reference evidence="1 2" key="2">
    <citation type="submission" date="2020-08" db="EMBL/GenBank/DDBJ databases">
        <title>Stappia taiwanensis sp. nov., isolated from a coastal thermal spring.</title>
        <authorList>
            <person name="Kampfer P."/>
        </authorList>
    </citation>
    <scope>NUCLEOTIDE SEQUENCE [LARGE SCALE GENOMIC DNA]</scope>
    <source>
        <strain evidence="1 2">DSM 23284</strain>
    </source>
</reference>
<organism evidence="1 2">
    <name type="scientific">Stappia taiwanensis</name>
    <dbReference type="NCBI Taxonomy" id="992267"/>
    <lineage>
        <taxon>Bacteria</taxon>
        <taxon>Pseudomonadati</taxon>
        <taxon>Pseudomonadota</taxon>
        <taxon>Alphaproteobacteria</taxon>
        <taxon>Hyphomicrobiales</taxon>
        <taxon>Stappiaceae</taxon>
        <taxon>Stappia</taxon>
    </lineage>
</organism>
<comment type="caution">
    <text evidence="1">The sequence shown here is derived from an EMBL/GenBank/DDBJ whole genome shotgun (WGS) entry which is preliminary data.</text>
</comment>
<dbReference type="Pfam" id="PF10098">
    <property type="entry name" value="DUF2336"/>
    <property type="match status" value="1"/>
</dbReference>
<evidence type="ECO:0000313" key="1">
    <source>
        <dbReference type="EMBL" id="MBA4611121.1"/>
    </source>
</evidence>
<dbReference type="Proteomes" id="UP000559404">
    <property type="component" value="Unassembled WGS sequence"/>
</dbReference>
<evidence type="ECO:0000313" key="2">
    <source>
        <dbReference type="Proteomes" id="UP000559404"/>
    </source>
</evidence>
<keyword evidence="2" id="KW-1185">Reference proteome</keyword>
<dbReference type="RefSeq" id="WP_181759320.1">
    <property type="nucleotide sequence ID" value="NZ_BMCR01000002.1"/>
</dbReference>
<proteinExistence type="predicted"/>